<comment type="caution">
    <text evidence="1">The sequence shown here is derived from an EMBL/GenBank/DDBJ whole genome shotgun (WGS) entry which is preliminary data.</text>
</comment>
<organism evidence="1 2">
    <name type="scientific">Melia azedarach</name>
    <name type="common">Chinaberry tree</name>
    <dbReference type="NCBI Taxonomy" id="155640"/>
    <lineage>
        <taxon>Eukaryota</taxon>
        <taxon>Viridiplantae</taxon>
        <taxon>Streptophyta</taxon>
        <taxon>Embryophyta</taxon>
        <taxon>Tracheophyta</taxon>
        <taxon>Spermatophyta</taxon>
        <taxon>Magnoliopsida</taxon>
        <taxon>eudicotyledons</taxon>
        <taxon>Gunneridae</taxon>
        <taxon>Pentapetalae</taxon>
        <taxon>rosids</taxon>
        <taxon>malvids</taxon>
        <taxon>Sapindales</taxon>
        <taxon>Meliaceae</taxon>
        <taxon>Melia</taxon>
    </lineage>
</organism>
<sequence>MVSSSFISSRVVMIWASPLIICHFAITSDIFVSSSYQLEREALVKSGWWGNQIASNNSDHCNWDGVTCNTEGSISQIHLTGNRLKGELNKFNFSCFRNLESLILSHNNLCGSIPSQMGALSKLRYLEISKNHLSGVIPPGLGRLSNLEVLNLNGNSLTGGIPSTISNLTKLIVLALSRNELDGPIPSSIGNLSNLIILSLYSNKITGVLPHEVGNLRSLISLDVRNNYLIGPIPPTVSHLTNLRYLYLNSNQFNGSIPPGIGVIDGLQRLNLSFNNIQHSIPNELTRLSQLQYLSLSSNLFSGQIPSTIGGLTNLECLDLSNNKLTGEIPVEISNCSELQIIVLRNNSLIGNIPPEIGEMPLLQYCDLSHNNLSGTIPEFLNQTISLDLSYNDLQGKIPSYLQYPQQNFDGNFALDIFTPASSEIEDLAVDEKSNKMDMNLIGIILPITALLILILEIFLLKQKNKISQLMATPIKSGDVFSIWNYDGKIAFEDIIKATEDFDIKYCIGTGGYGSVYRAQLPGGKIVALKKLHRSESEESTFINSFHNEAQVLSKIVHRNIVKLYGFCMHKKCMFLIYKYMKRGSLFCFLRNDDEAAALDWSKRVNIVKGIANALSYLHHDCIPSIVHRDISSNNILLNSKLEAFVADFGTARLLQYDSSYRTIVAGTCGYIAPELAYTMVVTEKCDVYSFGVVALEVLMGKHPGDLLTSLSTPSADQHILLTDVLDPRPSPPVDQMVMQDIVHVSTIALTCLHPKPKSRPTMQRVCQEFLACKVASPKSFDQISIRQLRNQN</sequence>
<keyword evidence="1" id="KW-0675">Receptor</keyword>
<evidence type="ECO:0000313" key="1">
    <source>
        <dbReference type="EMBL" id="KAJ4718923.1"/>
    </source>
</evidence>
<dbReference type="Proteomes" id="UP001164539">
    <property type="component" value="Chromosome 5"/>
</dbReference>
<keyword evidence="1" id="KW-0808">Transferase</keyword>
<name>A0ACC1Y5P0_MELAZ</name>
<dbReference type="EMBL" id="CM051398">
    <property type="protein sequence ID" value="KAJ4718923.1"/>
    <property type="molecule type" value="Genomic_DNA"/>
</dbReference>
<keyword evidence="2" id="KW-1185">Reference proteome</keyword>
<reference evidence="1 2" key="1">
    <citation type="journal article" date="2023" name="Science">
        <title>Complex scaffold remodeling in plant triterpene biosynthesis.</title>
        <authorList>
            <person name="De La Pena R."/>
            <person name="Hodgson H."/>
            <person name="Liu J.C."/>
            <person name="Stephenson M.J."/>
            <person name="Martin A.C."/>
            <person name="Owen C."/>
            <person name="Harkess A."/>
            <person name="Leebens-Mack J."/>
            <person name="Jimenez L.E."/>
            <person name="Osbourn A."/>
            <person name="Sattely E.S."/>
        </authorList>
    </citation>
    <scope>NUCLEOTIDE SEQUENCE [LARGE SCALE GENOMIC DNA]</scope>
    <source>
        <strain evidence="2">cv. JPN11</strain>
        <tissue evidence="1">Leaf</tissue>
    </source>
</reference>
<accession>A0ACC1Y5P0</accession>
<protein>
    <submittedName>
        <fullName evidence="1">Receptor protein kinase</fullName>
    </submittedName>
</protein>
<keyword evidence="1" id="KW-0418">Kinase</keyword>
<gene>
    <name evidence="1" type="ORF">OWV82_010554</name>
</gene>
<proteinExistence type="predicted"/>
<evidence type="ECO:0000313" key="2">
    <source>
        <dbReference type="Proteomes" id="UP001164539"/>
    </source>
</evidence>